<dbReference type="PANTHER" id="PTHR43811">
    <property type="entry name" value="FKBP-TYPE PEPTIDYL-PROLYL CIS-TRANS ISOMERASE FKPA"/>
    <property type="match status" value="1"/>
</dbReference>
<feature type="compositionally biased region" description="Low complexity" evidence="7">
    <location>
        <begin position="304"/>
        <end position="337"/>
    </location>
</feature>
<dbReference type="RefSeq" id="WP_303381968.1">
    <property type="nucleotide sequence ID" value="NZ_BAABLN010000033.1"/>
</dbReference>
<evidence type="ECO:0000256" key="6">
    <source>
        <dbReference type="PROSITE-ProRule" id="PRU00277"/>
    </source>
</evidence>
<feature type="region of interest" description="Disordered" evidence="7">
    <location>
        <begin position="298"/>
        <end position="337"/>
    </location>
</feature>
<evidence type="ECO:0000256" key="5">
    <source>
        <dbReference type="ARBA" id="ARBA00023235"/>
    </source>
</evidence>
<evidence type="ECO:0000256" key="7">
    <source>
        <dbReference type="SAM" id="MobiDB-lite"/>
    </source>
</evidence>
<dbReference type="SUPFAM" id="SSF54534">
    <property type="entry name" value="FKBP-like"/>
    <property type="match status" value="1"/>
</dbReference>
<dbReference type="EC" id="5.2.1.8" evidence="3 6"/>
<feature type="region of interest" description="Disordered" evidence="7">
    <location>
        <begin position="31"/>
        <end position="65"/>
    </location>
</feature>
<comment type="caution">
    <text evidence="10">The sequence shown here is derived from an EMBL/GenBank/DDBJ whole genome shotgun (WGS) entry which is preliminary data.</text>
</comment>
<evidence type="ECO:0000256" key="8">
    <source>
        <dbReference type="SAM" id="SignalP"/>
    </source>
</evidence>
<sequence length="337" mass="35001">MRKIVPAAGTALALTLMLTACGGAEIDSVELSKDPSEGTAPSVSFETPLQVSEAETKVLREGEGEDLAEGDNVLLQAALFKGSDGSSLGDTYSQGAGQVLKLDDELKEAIPQMYDALLDAKEGAIIAYSSPDTSGAAGDESTSVEVYQVAKKILAPLNQDMSDTSEKMPTVTQDDQGTPTIEKPSGDEPKDLQTEVLIEGDGEEVSDTDTVVANYVGVRWADGEVFDSSYDTDTPASFPLDNVIEGWKEGLKGQKVGSRVLLVVPTDQAYGTEDQLGEDSEYPAGSLVFVVDILGAVPTPEPAPSESATPSESASSQPSEEASAAASPTPAASASDQ</sequence>
<organism evidence="10 11">
    <name type="scientific">Kocuria gwangalliensis</name>
    <dbReference type="NCBI Taxonomy" id="501592"/>
    <lineage>
        <taxon>Bacteria</taxon>
        <taxon>Bacillati</taxon>
        <taxon>Actinomycetota</taxon>
        <taxon>Actinomycetes</taxon>
        <taxon>Micrococcales</taxon>
        <taxon>Micrococcaceae</taxon>
        <taxon>Kocuria</taxon>
    </lineage>
</organism>
<dbReference type="Pfam" id="PF00254">
    <property type="entry name" value="FKBP_C"/>
    <property type="match status" value="1"/>
</dbReference>
<keyword evidence="8" id="KW-0732">Signal</keyword>
<evidence type="ECO:0000313" key="11">
    <source>
        <dbReference type="Proteomes" id="UP001501446"/>
    </source>
</evidence>
<keyword evidence="4 6" id="KW-0697">Rotamase</keyword>
<keyword evidence="11" id="KW-1185">Reference proteome</keyword>
<evidence type="ECO:0000256" key="4">
    <source>
        <dbReference type="ARBA" id="ARBA00023110"/>
    </source>
</evidence>
<proteinExistence type="inferred from homology"/>
<evidence type="ECO:0000256" key="1">
    <source>
        <dbReference type="ARBA" id="ARBA00000971"/>
    </source>
</evidence>
<feature type="domain" description="PPIase FKBP-type" evidence="9">
    <location>
        <begin position="208"/>
        <end position="297"/>
    </location>
</feature>
<comment type="catalytic activity">
    <reaction evidence="1 6">
        <text>[protein]-peptidylproline (omega=180) = [protein]-peptidylproline (omega=0)</text>
        <dbReference type="Rhea" id="RHEA:16237"/>
        <dbReference type="Rhea" id="RHEA-COMP:10747"/>
        <dbReference type="Rhea" id="RHEA-COMP:10748"/>
        <dbReference type="ChEBI" id="CHEBI:83833"/>
        <dbReference type="ChEBI" id="CHEBI:83834"/>
        <dbReference type="EC" id="5.2.1.8"/>
    </reaction>
</comment>
<keyword evidence="5 6" id="KW-0413">Isomerase</keyword>
<reference evidence="11" key="1">
    <citation type="journal article" date="2019" name="Int. J. Syst. Evol. Microbiol.">
        <title>The Global Catalogue of Microorganisms (GCM) 10K type strain sequencing project: providing services to taxonomists for standard genome sequencing and annotation.</title>
        <authorList>
            <consortium name="The Broad Institute Genomics Platform"/>
            <consortium name="The Broad Institute Genome Sequencing Center for Infectious Disease"/>
            <person name="Wu L."/>
            <person name="Ma J."/>
        </authorList>
    </citation>
    <scope>NUCLEOTIDE SEQUENCE [LARGE SCALE GENOMIC DNA]</scope>
    <source>
        <strain evidence="11">JCM 18958</strain>
    </source>
</reference>
<dbReference type="InterPro" id="IPR001179">
    <property type="entry name" value="PPIase_FKBP_dom"/>
</dbReference>
<dbReference type="InterPro" id="IPR046357">
    <property type="entry name" value="PPIase_dom_sf"/>
</dbReference>
<dbReference type="Gene3D" id="3.10.50.40">
    <property type="match status" value="1"/>
</dbReference>
<dbReference type="GO" id="GO:0016853">
    <property type="term" value="F:isomerase activity"/>
    <property type="evidence" value="ECO:0007669"/>
    <property type="project" value="UniProtKB-KW"/>
</dbReference>
<feature type="region of interest" description="Disordered" evidence="7">
    <location>
        <begin position="160"/>
        <end position="190"/>
    </location>
</feature>
<protein>
    <recommendedName>
        <fullName evidence="3 6">peptidylprolyl isomerase</fullName>
        <ecNumber evidence="3 6">5.2.1.8</ecNumber>
    </recommendedName>
</protein>
<feature type="chain" id="PRO_5046338351" description="peptidylprolyl isomerase" evidence="8">
    <location>
        <begin position="23"/>
        <end position="337"/>
    </location>
</feature>
<feature type="signal peptide" evidence="8">
    <location>
        <begin position="1"/>
        <end position="22"/>
    </location>
</feature>
<evidence type="ECO:0000256" key="3">
    <source>
        <dbReference type="ARBA" id="ARBA00013194"/>
    </source>
</evidence>
<dbReference type="PANTHER" id="PTHR43811:SF19">
    <property type="entry name" value="39 KDA FK506-BINDING NUCLEAR PROTEIN"/>
    <property type="match status" value="1"/>
</dbReference>
<dbReference type="Proteomes" id="UP001501446">
    <property type="component" value="Unassembled WGS sequence"/>
</dbReference>
<comment type="similarity">
    <text evidence="2">Belongs to the FKBP-type PPIase family.</text>
</comment>
<evidence type="ECO:0000256" key="2">
    <source>
        <dbReference type="ARBA" id="ARBA00006577"/>
    </source>
</evidence>
<evidence type="ECO:0000313" key="10">
    <source>
        <dbReference type="EMBL" id="GAA4702804.1"/>
    </source>
</evidence>
<feature type="compositionally biased region" description="Polar residues" evidence="7">
    <location>
        <begin position="39"/>
        <end position="50"/>
    </location>
</feature>
<name>A0ABP8XAB7_9MICC</name>
<evidence type="ECO:0000259" key="9">
    <source>
        <dbReference type="PROSITE" id="PS50059"/>
    </source>
</evidence>
<dbReference type="PROSITE" id="PS51257">
    <property type="entry name" value="PROKAR_LIPOPROTEIN"/>
    <property type="match status" value="1"/>
</dbReference>
<feature type="compositionally biased region" description="Polar residues" evidence="7">
    <location>
        <begin position="170"/>
        <end position="179"/>
    </location>
</feature>
<dbReference type="EMBL" id="BAABLN010000033">
    <property type="protein sequence ID" value="GAA4702804.1"/>
    <property type="molecule type" value="Genomic_DNA"/>
</dbReference>
<dbReference type="PROSITE" id="PS50059">
    <property type="entry name" value="FKBP_PPIASE"/>
    <property type="match status" value="1"/>
</dbReference>
<accession>A0ABP8XAB7</accession>
<gene>
    <name evidence="10" type="ORF">GCM10025781_21800</name>
</gene>